<evidence type="ECO:0000313" key="1">
    <source>
        <dbReference type="EMBL" id="AIE84428.1"/>
    </source>
</evidence>
<dbReference type="KEGG" id="fgi:OP10G_1060"/>
<keyword evidence="2" id="KW-1185">Reference proteome</keyword>
<dbReference type="InterPro" id="IPR049886">
    <property type="entry name" value="CFI_box_CTERM_dom"/>
</dbReference>
<organism evidence="1 2">
    <name type="scientific">Fimbriimonas ginsengisoli Gsoil 348</name>
    <dbReference type="NCBI Taxonomy" id="661478"/>
    <lineage>
        <taxon>Bacteria</taxon>
        <taxon>Bacillati</taxon>
        <taxon>Armatimonadota</taxon>
        <taxon>Fimbriimonadia</taxon>
        <taxon>Fimbriimonadales</taxon>
        <taxon>Fimbriimonadaceae</taxon>
        <taxon>Fimbriimonas</taxon>
    </lineage>
</organism>
<dbReference type="eggNOG" id="ENOG50330Q2">
    <property type="taxonomic scope" value="Bacteria"/>
</dbReference>
<evidence type="ECO:0000313" key="2">
    <source>
        <dbReference type="Proteomes" id="UP000027982"/>
    </source>
</evidence>
<dbReference type="InterPro" id="IPR011990">
    <property type="entry name" value="TPR-like_helical_dom_sf"/>
</dbReference>
<gene>
    <name evidence="1" type="ORF">OP10G_1060</name>
</gene>
<dbReference type="AlphaFoldDB" id="A0A068NLI3"/>
<dbReference type="HOGENOM" id="CLU_1014701_0_0_0"/>
<dbReference type="RefSeq" id="WP_025226934.1">
    <property type="nucleotide sequence ID" value="NZ_CP007139.1"/>
</dbReference>
<name>A0A068NLI3_FIMGI</name>
<dbReference type="EMBL" id="CP007139">
    <property type="protein sequence ID" value="AIE84428.1"/>
    <property type="molecule type" value="Genomic_DNA"/>
</dbReference>
<dbReference type="Proteomes" id="UP000027982">
    <property type="component" value="Chromosome"/>
</dbReference>
<accession>A0A068NLI3</accession>
<protein>
    <submittedName>
        <fullName evidence="1">Ig family protein</fullName>
    </submittedName>
</protein>
<proteinExistence type="predicted"/>
<sequence>MPLPTAETRLLEEYDSDLDVLFAQMTGDAKKDSKVEKQIDQKLKVYLQQITTAKSLDSSDSDVLFHESNYHVFRALRVFGSSVLMRKMAQGSESLVGGLAAAGIARAQEKNNANKALKILDEALSISDNAYARLTKADILQAIGRKPEAITELRYITANFQHLEETYIAARKFLAELENPPKKGPCFIATACYGSYDHPDVLVLRNWRDRCLLRHAMGKLFVKWYYATGPGAAEVVVRHPRLGKLVKYSVLIPLTKALKIAGFHNIEEQKQTHG</sequence>
<dbReference type="Gene3D" id="1.25.40.10">
    <property type="entry name" value="Tetratricopeptide repeat domain"/>
    <property type="match status" value="1"/>
</dbReference>
<dbReference type="NCBIfam" id="NF041770">
    <property type="entry name" value="CFI_box_CTERM"/>
    <property type="match status" value="1"/>
</dbReference>
<reference evidence="1 2" key="1">
    <citation type="journal article" date="2014" name="PLoS ONE">
        <title>The first complete genome sequence of the class fimbriimonadia in the phylum armatimonadetes.</title>
        <authorList>
            <person name="Hu Z.Y."/>
            <person name="Wang Y.Z."/>
            <person name="Im W.T."/>
            <person name="Wang S.Y."/>
            <person name="Zhao G.P."/>
            <person name="Zheng H.J."/>
            <person name="Quan Z.X."/>
        </authorList>
    </citation>
    <scope>NUCLEOTIDE SEQUENCE [LARGE SCALE GENOMIC DNA]</scope>
    <source>
        <strain evidence="1">Gsoil 348</strain>
    </source>
</reference>